<gene>
    <name evidence="1" type="ORF">PR002_g14783</name>
</gene>
<dbReference type="Proteomes" id="UP000435112">
    <property type="component" value="Unassembled WGS sequence"/>
</dbReference>
<accession>A0A6A3L9C2</accession>
<proteinExistence type="predicted"/>
<sequence length="75" mass="7970">MQRAVAHHLNDASVSAFGNVDQLGASASFERYKPVDALVKRPTRDAVSLSGLALTQAASDSGNSSLPRLHWDLGH</sequence>
<reference evidence="1 2" key="1">
    <citation type="submission" date="2018-09" db="EMBL/GenBank/DDBJ databases">
        <title>Genomic investigation of the strawberry pathogen Phytophthora fragariae indicates pathogenicity is determined by transcriptional variation in three key races.</title>
        <authorList>
            <person name="Adams T.M."/>
            <person name="Armitage A.D."/>
            <person name="Sobczyk M.K."/>
            <person name="Bates H.J."/>
            <person name="Dunwell J.M."/>
            <person name="Nellist C.F."/>
            <person name="Harrison R.J."/>
        </authorList>
    </citation>
    <scope>NUCLEOTIDE SEQUENCE [LARGE SCALE GENOMIC DNA]</scope>
    <source>
        <strain evidence="1 2">SCRP324</strain>
    </source>
</reference>
<comment type="caution">
    <text evidence="1">The sequence shown here is derived from an EMBL/GenBank/DDBJ whole genome shotgun (WGS) entry which is preliminary data.</text>
</comment>
<name>A0A6A3L9C2_9STRA</name>
<dbReference type="AlphaFoldDB" id="A0A6A3L9C2"/>
<evidence type="ECO:0000313" key="1">
    <source>
        <dbReference type="EMBL" id="KAE9012503.1"/>
    </source>
</evidence>
<protein>
    <submittedName>
        <fullName evidence="1">Uncharacterized protein</fullName>
    </submittedName>
</protein>
<dbReference type="EMBL" id="QXFU01001042">
    <property type="protein sequence ID" value="KAE9012503.1"/>
    <property type="molecule type" value="Genomic_DNA"/>
</dbReference>
<evidence type="ECO:0000313" key="2">
    <source>
        <dbReference type="Proteomes" id="UP000435112"/>
    </source>
</evidence>
<organism evidence="1 2">
    <name type="scientific">Phytophthora rubi</name>
    <dbReference type="NCBI Taxonomy" id="129364"/>
    <lineage>
        <taxon>Eukaryota</taxon>
        <taxon>Sar</taxon>
        <taxon>Stramenopiles</taxon>
        <taxon>Oomycota</taxon>
        <taxon>Peronosporomycetes</taxon>
        <taxon>Peronosporales</taxon>
        <taxon>Peronosporaceae</taxon>
        <taxon>Phytophthora</taxon>
    </lineage>
</organism>